<dbReference type="CDD" id="cd16439">
    <property type="entry name" value="beta_Kdo_transferase_KpsC_2"/>
    <property type="match status" value="1"/>
</dbReference>
<protein>
    <submittedName>
        <fullName evidence="1">Capsular polysaccharide biosynthesis protein</fullName>
    </submittedName>
</protein>
<dbReference type="Pfam" id="PF05159">
    <property type="entry name" value="Capsule_synth"/>
    <property type="match status" value="3"/>
</dbReference>
<reference evidence="1 2" key="1">
    <citation type="submission" date="2021-05" db="EMBL/GenBank/DDBJ databases">
        <title>Shewanella sp. JM162201.</title>
        <authorList>
            <person name="Xu S."/>
            <person name="Li A."/>
        </authorList>
    </citation>
    <scope>NUCLEOTIDE SEQUENCE [LARGE SCALE GENOMIC DNA]</scope>
    <source>
        <strain evidence="1 2">JM162201</strain>
    </source>
</reference>
<keyword evidence="2" id="KW-1185">Reference proteome</keyword>
<proteinExistence type="predicted"/>
<dbReference type="CDD" id="cd16440">
    <property type="entry name" value="beta_Kdo_transferase_KpsC_1"/>
    <property type="match status" value="1"/>
</dbReference>
<accession>A0ABS5V4G3</accession>
<dbReference type="EMBL" id="JAHEPS010000004">
    <property type="protein sequence ID" value="MBT1445359.1"/>
    <property type="molecule type" value="Genomic_DNA"/>
</dbReference>
<dbReference type="Proteomes" id="UP001195903">
    <property type="component" value="Unassembled WGS sequence"/>
</dbReference>
<dbReference type="InterPro" id="IPR007833">
    <property type="entry name" value="Capsule_polysaccharide_synth"/>
</dbReference>
<evidence type="ECO:0000313" key="1">
    <source>
        <dbReference type="EMBL" id="MBT1445359.1"/>
    </source>
</evidence>
<organism evidence="1 2">
    <name type="scientific">Shewanella jiangmenensis</name>
    <dbReference type="NCBI Taxonomy" id="2837387"/>
    <lineage>
        <taxon>Bacteria</taxon>
        <taxon>Pseudomonadati</taxon>
        <taxon>Pseudomonadota</taxon>
        <taxon>Gammaproteobacteria</taxon>
        <taxon>Alteromonadales</taxon>
        <taxon>Shewanellaceae</taxon>
        <taxon>Shewanella</taxon>
    </lineage>
</organism>
<evidence type="ECO:0000313" key="2">
    <source>
        <dbReference type="Proteomes" id="UP001195903"/>
    </source>
</evidence>
<gene>
    <name evidence="1" type="ORF">KJI95_12590</name>
</gene>
<sequence>MTLYTNSAGIWRRRLTLQKCLNVSLARFSRWHTPKAGDVYVGWGNKPASRRMAEIAARRGVPFARLEDGFIGYSGHPASGGTSVAIIKDDVGIYYDSNQPSQLELLIPVSLSEAELARSRRLQAQIVEFGITKYNCYPSTSAHRHCPEELTTLLNGSAYVLLVDQVAGDQSLIGGQVGSDDALAMVSRAKACFPDARLVIRAHPDTLQGNKSSLLSSLRDHELLKDAVWFAAPCHPHGIIAAAEAVFTLTSQLGFEALLLGKPVFCFGMPFYAGWGLTQDSKSCPRRREAAPEGILIEQLLHAALVRYPKYFHPVLNRACEVEEAIELIRAQQLGLPSYNTLYLLGFSLWKQAFIGDFCRHLACRVRFVSRPPGSVERDDKLLVWGNRFPELEQVLRIEDGFIRSAGLGSNLCRPSSVVIDDESMYFNAQRPNRLRRLLNDYCLTPEDLRRGALLVQQLVSADINKYNLSGRAAYVAGNHERQRVLVVGQVDGDASTLTGSPVIKSNEELLWAVRKDNPDAWVIYKPHPDVVAGNREGKLTPECVAACVDEYVTDVTLADLYPHIDELHTMTSLSGFEALLRGVSVVTWGQPFYAGWGLTADRYPASDRLRPLSLEALVFITLVKYPIYIDWGSGLYARPEWMIEKFAGQKASAVQQQSRWNRWQLKLGYLLEALRKR</sequence>
<comment type="caution">
    <text evidence="1">The sequence shown here is derived from an EMBL/GenBank/DDBJ whole genome shotgun (WGS) entry which is preliminary data.</text>
</comment>
<name>A0ABS5V4G3_9GAMM</name>
<dbReference type="RefSeq" id="WP_214507552.1">
    <property type="nucleotide sequence ID" value="NZ_JAHEPS010000004.1"/>
</dbReference>